<dbReference type="GO" id="GO:0046872">
    <property type="term" value="F:metal ion binding"/>
    <property type="evidence" value="ECO:0007669"/>
    <property type="project" value="UniProtKB-KW"/>
</dbReference>
<evidence type="ECO:0000256" key="5">
    <source>
        <dbReference type="SAM" id="MobiDB-lite"/>
    </source>
</evidence>
<keyword evidence="3" id="KW-0064">Aspartyl protease</keyword>
<protein>
    <recommendedName>
        <fullName evidence="6">Integrase catalytic domain-containing protein</fullName>
    </recommendedName>
</protein>
<evidence type="ECO:0000259" key="6">
    <source>
        <dbReference type="PROSITE" id="PS50994"/>
    </source>
</evidence>
<dbReference type="PANTHER" id="PTHR42648:SF26">
    <property type="entry name" value="INTEGRASE CATALYTIC DOMAIN-CONTAINING PROTEIN"/>
    <property type="match status" value="1"/>
</dbReference>
<dbReference type="InterPro" id="IPR043502">
    <property type="entry name" value="DNA/RNA_pol_sf"/>
</dbReference>
<reference evidence="7 8" key="1">
    <citation type="journal article" date="2022" name="Nat. Plants">
        <title>Genomes of leafy and leafless Platanthera orchids illuminate the evolution of mycoheterotrophy.</title>
        <authorList>
            <person name="Li M.H."/>
            <person name="Liu K.W."/>
            <person name="Li Z."/>
            <person name="Lu H.C."/>
            <person name="Ye Q.L."/>
            <person name="Zhang D."/>
            <person name="Wang J.Y."/>
            <person name="Li Y.F."/>
            <person name="Zhong Z.M."/>
            <person name="Liu X."/>
            <person name="Yu X."/>
            <person name="Liu D.K."/>
            <person name="Tu X.D."/>
            <person name="Liu B."/>
            <person name="Hao Y."/>
            <person name="Liao X.Y."/>
            <person name="Jiang Y.T."/>
            <person name="Sun W.H."/>
            <person name="Chen J."/>
            <person name="Chen Y.Q."/>
            <person name="Ai Y."/>
            <person name="Zhai J.W."/>
            <person name="Wu S.S."/>
            <person name="Zhou Z."/>
            <person name="Hsiao Y.Y."/>
            <person name="Wu W.L."/>
            <person name="Chen Y.Y."/>
            <person name="Lin Y.F."/>
            <person name="Hsu J.L."/>
            <person name="Li C.Y."/>
            <person name="Wang Z.W."/>
            <person name="Zhao X."/>
            <person name="Zhong W.Y."/>
            <person name="Ma X.K."/>
            <person name="Ma L."/>
            <person name="Huang J."/>
            <person name="Chen G.Z."/>
            <person name="Huang M.Z."/>
            <person name="Huang L."/>
            <person name="Peng D.H."/>
            <person name="Luo Y.B."/>
            <person name="Zou S.Q."/>
            <person name="Chen S.P."/>
            <person name="Lan S."/>
            <person name="Tsai W.C."/>
            <person name="Van de Peer Y."/>
            <person name="Liu Z.J."/>
        </authorList>
    </citation>
    <scope>NUCLEOTIDE SEQUENCE [LARGE SCALE GENOMIC DNA]</scope>
    <source>
        <strain evidence="7">Lor287</strain>
    </source>
</reference>
<keyword evidence="4" id="KW-0378">Hydrolase</keyword>
<keyword evidence="1" id="KW-0645">Protease</keyword>
<keyword evidence="8" id="KW-1185">Reference proteome</keyword>
<dbReference type="Pfam" id="PF25597">
    <property type="entry name" value="SH3_retrovirus"/>
    <property type="match status" value="1"/>
</dbReference>
<dbReference type="PROSITE" id="PS50994">
    <property type="entry name" value="INTEGRASE"/>
    <property type="match status" value="1"/>
</dbReference>
<dbReference type="Pfam" id="PF22936">
    <property type="entry name" value="Pol_BBD"/>
    <property type="match status" value="1"/>
</dbReference>
<dbReference type="InterPro" id="IPR057670">
    <property type="entry name" value="SH3_retrovirus"/>
</dbReference>
<evidence type="ECO:0000256" key="2">
    <source>
        <dbReference type="ARBA" id="ARBA00022723"/>
    </source>
</evidence>
<evidence type="ECO:0000313" key="7">
    <source>
        <dbReference type="EMBL" id="KAK8921769.1"/>
    </source>
</evidence>
<evidence type="ECO:0000313" key="8">
    <source>
        <dbReference type="Proteomes" id="UP001418222"/>
    </source>
</evidence>
<dbReference type="Pfam" id="PF13976">
    <property type="entry name" value="gag_pre-integrs"/>
    <property type="match status" value="1"/>
</dbReference>
<dbReference type="InterPro" id="IPR013103">
    <property type="entry name" value="RVT_2"/>
</dbReference>
<dbReference type="Pfam" id="PF07727">
    <property type="entry name" value="RVT_2"/>
    <property type="match status" value="1"/>
</dbReference>
<keyword evidence="2" id="KW-0479">Metal-binding</keyword>
<evidence type="ECO:0000256" key="3">
    <source>
        <dbReference type="ARBA" id="ARBA00022750"/>
    </source>
</evidence>
<dbReference type="GO" id="GO:0015074">
    <property type="term" value="P:DNA integration"/>
    <property type="evidence" value="ECO:0007669"/>
    <property type="project" value="InterPro"/>
</dbReference>
<dbReference type="Pfam" id="PF00665">
    <property type="entry name" value="rve"/>
    <property type="match status" value="1"/>
</dbReference>
<comment type="caution">
    <text evidence="7">The sequence shown here is derived from an EMBL/GenBank/DDBJ whole genome shotgun (WGS) entry which is preliminary data.</text>
</comment>
<dbReference type="InterPro" id="IPR036397">
    <property type="entry name" value="RNaseH_sf"/>
</dbReference>
<dbReference type="Proteomes" id="UP001418222">
    <property type="component" value="Unassembled WGS sequence"/>
</dbReference>
<dbReference type="InterPro" id="IPR054722">
    <property type="entry name" value="PolX-like_BBD"/>
</dbReference>
<dbReference type="Gene3D" id="3.30.420.10">
    <property type="entry name" value="Ribonuclease H-like superfamily/Ribonuclease H"/>
    <property type="match status" value="1"/>
</dbReference>
<organism evidence="7 8">
    <name type="scientific">Platanthera zijinensis</name>
    <dbReference type="NCBI Taxonomy" id="2320716"/>
    <lineage>
        <taxon>Eukaryota</taxon>
        <taxon>Viridiplantae</taxon>
        <taxon>Streptophyta</taxon>
        <taxon>Embryophyta</taxon>
        <taxon>Tracheophyta</taxon>
        <taxon>Spermatophyta</taxon>
        <taxon>Magnoliopsida</taxon>
        <taxon>Liliopsida</taxon>
        <taxon>Asparagales</taxon>
        <taxon>Orchidaceae</taxon>
        <taxon>Orchidoideae</taxon>
        <taxon>Orchideae</taxon>
        <taxon>Orchidinae</taxon>
        <taxon>Platanthera</taxon>
    </lineage>
</organism>
<evidence type="ECO:0000256" key="4">
    <source>
        <dbReference type="ARBA" id="ARBA00022801"/>
    </source>
</evidence>
<dbReference type="SUPFAM" id="SSF53098">
    <property type="entry name" value="Ribonuclease H-like"/>
    <property type="match status" value="1"/>
</dbReference>
<dbReference type="AlphaFoldDB" id="A0AAP0B0D1"/>
<dbReference type="InterPro" id="IPR001584">
    <property type="entry name" value="Integrase_cat-core"/>
</dbReference>
<dbReference type="EMBL" id="JBBWWQ010000018">
    <property type="protein sequence ID" value="KAK8921769.1"/>
    <property type="molecule type" value="Genomic_DNA"/>
</dbReference>
<proteinExistence type="predicted"/>
<name>A0AAP0B0D1_9ASPA</name>
<accession>A0AAP0B0D1</accession>
<dbReference type="PANTHER" id="PTHR42648">
    <property type="entry name" value="TRANSPOSASE, PUTATIVE-RELATED"/>
    <property type="match status" value="1"/>
</dbReference>
<feature type="domain" description="Integrase catalytic" evidence="6">
    <location>
        <begin position="194"/>
        <end position="362"/>
    </location>
</feature>
<dbReference type="GO" id="GO:0006508">
    <property type="term" value="P:proteolysis"/>
    <property type="evidence" value="ECO:0007669"/>
    <property type="project" value="UniProtKB-KW"/>
</dbReference>
<feature type="region of interest" description="Disordered" evidence="5">
    <location>
        <begin position="497"/>
        <end position="538"/>
    </location>
</feature>
<dbReference type="InterPro" id="IPR039537">
    <property type="entry name" value="Retrotran_Ty1/copia-like"/>
</dbReference>
<dbReference type="CDD" id="cd09272">
    <property type="entry name" value="RNase_HI_RT_Ty1"/>
    <property type="match status" value="1"/>
</dbReference>
<dbReference type="InterPro" id="IPR012337">
    <property type="entry name" value="RNaseH-like_sf"/>
</dbReference>
<dbReference type="SUPFAM" id="SSF56672">
    <property type="entry name" value="DNA/RNA polymerases"/>
    <property type="match status" value="1"/>
</dbReference>
<dbReference type="GO" id="GO:0004190">
    <property type="term" value="F:aspartic-type endopeptidase activity"/>
    <property type="evidence" value="ECO:0007669"/>
    <property type="project" value="UniProtKB-KW"/>
</dbReference>
<sequence>MGAISLSEQNDTNWILDSGPSHHMAKSEQSFSDMGTTSGTHGIAVGNGEILPVSCIGKVLLPTFNGPLTLPNVLCVSSLSKNLFFVHQFAQDNNCVFLLDSNDFLVKDKSTGKTLLTGRSSKGLYHITPPPSFGHALLSSHASVSTWHARLGHPSPLVLNKALSSASISTTSSMGKCHICSLSKATRLPFSLRTSASPSLLYLLHLDVWGPSPVIFNSGALYYLSVVDDFSRHVWFYPMKNKSDVFSTFILFQNYAENIFSSRVKIVQCDGGGEFLNDRFKSHLATCGISIHFSCPYTPAQNGVVERKHRHIVSMGRCLLLHSGLPHSYWAEAFSTAVFLINRLPSPVLGNLTPHHLAFGKPPDYSSLKVFGCSCFPLLPPTGRTKLMSPSIHCIFIGYSSTHKGYRCLHFPTGRIYISRHVTFDESSFPLLQPHSTLPPSRSLLVTTLTPSPYSISSLLPLPCNLPIKDVAGTVSTGSSATREWPEHPEPAAVPAAGLALPLPSDPSTSDKSSVAVTPPQPVAPPHSSSLGTGSDNPRGYRHISDILRNVKFALPHAMVACLSDNLQEPSTFKQACVKPEWRDAMLEEYHALIKNNTWTLVPPQHSLNIVGCKWVYKIKRRADGTIEHHKARLVAKGFHRRPGVDYEETYCPVVKHTTIRLILSIAHSNGWSIRQLDIRNAFLNGDLTEQVYMEHPPGFIDSSRPGYVCHLTKALYGLKQAPRAWFQRLHSFLVSEGFQSSASDSSLFICRGSNSLLVVLVYVDDLVITGSHTELVSALIASICTKFASRDLGPIEFFLGMEVARGPDRLTITQSSYAVSLLRKFNMLTCAPCSTPAIVSSLLTPDSGDPLSDQTTYRSMVGGLQYLTLTRMPIPAESQDVSLTSCETNLPLYQRDIGLWAAFSKSQSPSLIAFSDADWAGDPTTHRSISGTCVLFGGNIVSWSAKKQPTVARSSAESECRSFANATADMSWFCSLLRELGMVIPSPPLILCDNQSAIQMSRNTTSTSRSRHIDIDYHFITDLVARGALSVTYVPSSDQLADVFTKPLSKHRLRDISNKLGVCPLRLP</sequence>
<gene>
    <name evidence="7" type="ORF">KSP39_PZI020770</name>
</gene>
<evidence type="ECO:0000256" key="1">
    <source>
        <dbReference type="ARBA" id="ARBA00022670"/>
    </source>
</evidence>
<feature type="region of interest" description="Disordered" evidence="5">
    <location>
        <begin position="1"/>
        <end position="32"/>
    </location>
</feature>
<dbReference type="GO" id="GO:0003676">
    <property type="term" value="F:nucleic acid binding"/>
    <property type="evidence" value="ECO:0007669"/>
    <property type="project" value="InterPro"/>
</dbReference>
<feature type="compositionally biased region" description="Polar residues" evidence="5">
    <location>
        <begin position="1"/>
        <end position="15"/>
    </location>
</feature>
<dbReference type="InterPro" id="IPR025724">
    <property type="entry name" value="GAG-pre-integrase_dom"/>
</dbReference>